<reference evidence="3 4" key="1">
    <citation type="submission" date="2015-09" db="EMBL/GenBank/DDBJ databases">
        <title>Draft Genome Sequence of Bradyrhizobium manausense Strain BR 3351T, a Novel Symbiotic Nitrogen-Fixing Alphaproteobacterium Isolated from Brazilian Amazon Rain Forest.</title>
        <authorList>
            <person name="De Araujo J.L."/>
            <person name="Zilli J.E."/>
        </authorList>
    </citation>
    <scope>NUCLEOTIDE SEQUENCE [LARGE SCALE GENOMIC DNA]</scope>
    <source>
        <strain evidence="3 4">BR3351</strain>
    </source>
</reference>
<evidence type="ECO:0000313" key="2">
    <source>
        <dbReference type="EMBL" id="KRQ15632.1"/>
    </source>
</evidence>
<dbReference type="AlphaFoldDB" id="A0A0R3E5H6"/>
<evidence type="ECO:0000313" key="3">
    <source>
        <dbReference type="EMBL" id="KRQ17371.1"/>
    </source>
</evidence>
<organism evidence="3 4">
    <name type="scientific">Bradyrhizobium manausense</name>
    <dbReference type="NCBI Taxonomy" id="989370"/>
    <lineage>
        <taxon>Bacteria</taxon>
        <taxon>Pseudomonadati</taxon>
        <taxon>Pseudomonadota</taxon>
        <taxon>Alphaproteobacteria</taxon>
        <taxon>Hyphomicrobiales</taxon>
        <taxon>Nitrobacteraceae</taxon>
        <taxon>Bradyrhizobium</taxon>
    </lineage>
</organism>
<protein>
    <submittedName>
        <fullName evidence="3">Uncharacterized protein</fullName>
    </submittedName>
</protein>
<evidence type="ECO:0000313" key="4">
    <source>
        <dbReference type="Proteomes" id="UP000051936"/>
    </source>
</evidence>
<accession>A0A0R3E5H6</accession>
<proteinExistence type="predicted"/>
<gene>
    <name evidence="3" type="ORF">AOQ71_02510</name>
    <name evidence="2" type="ORF">AOQ71_08815</name>
    <name evidence="1" type="ORF">AOQ71_19005</name>
</gene>
<comment type="caution">
    <text evidence="3">The sequence shown here is derived from an EMBL/GenBank/DDBJ whole genome shotgun (WGS) entry which is preliminary data.</text>
</comment>
<dbReference type="EMBL" id="LJYG01000041">
    <property type="protein sequence ID" value="KRQ15632.1"/>
    <property type="molecule type" value="Genomic_DNA"/>
</dbReference>
<dbReference type="EMBL" id="LJYG01000015">
    <property type="protein sequence ID" value="KRQ17371.1"/>
    <property type="molecule type" value="Genomic_DNA"/>
</dbReference>
<keyword evidence="4" id="KW-1185">Reference proteome</keyword>
<sequence>MAKGSIRSAIAAAVMISVQAYLEQLRAAYRKRLARIEREGEPADRYSVEERAVEIQRIRATIALLEQDLHDAK</sequence>
<name>A0A0R3E5H6_9BRAD</name>
<evidence type="ECO:0000313" key="1">
    <source>
        <dbReference type="EMBL" id="KRQ10328.1"/>
    </source>
</evidence>
<dbReference type="STRING" id="989370.AOQ71_02510"/>
<dbReference type="Proteomes" id="UP000051936">
    <property type="component" value="Unassembled WGS sequence"/>
</dbReference>
<dbReference type="EMBL" id="LJYG01000084">
    <property type="protein sequence ID" value="KRQ10328.1"/>
    <property type="molecule type" value="Genomic_DNA"/>
</dbReference>